<sequence>MSSQSSSSEDSYGDSDNMTLVLLKKKNSSLAAELKAYLELIDHYTKVRKDTDLTITCKERIWMVRRAVISRCWAFTHDARVPGGRVDMPGDDPKILDCMIQFLYFSDYDPPRTDRPGLIHTEVHAIAARCSWM</sequence>
<organism evidence="1 2">
    <name type="scientific">Immersiella caudata</name>
    <dbReference type="NCBI Taxonomy" id="314043"/>
    <lineage>
        <taxon>Eukaryota</taxon>
        <taxon>Fungi</taxon>
        <taxon>Dikarya</taxon>
        <taxon>Ascomycota</taxon>
        <taxon>Pezizomycotina</taxon>
        <taxon>Sordariomycetes</taxon>
        <taxon>Sordariomycetidae</taxon>
        <taxon>Sordariales</taxon>
        <taxon>Lasiosphaeriaceae</taxon>
        <taxon>Immersiella</taxon>
    </lineage>
</organism>
<gene>
    <name evidence="1" type="ORF">B0T14DRAFT_23848</name>
</gene>
<dbReference type="Proteomes" id="UP001175000">
    <property type="component" value="Unassembled WGS sequence"/>
</dbReference>
<name>A0AA39XEI8_9PEZI</name>
<dbReference type="AlphaFoldDB" id="A0AA39XEI8"/>
<evidence type="ECO:0000313" key="2">
    <source>
        <dbReference type="Proteomes" id="UP001175000"/>
    </source>
</evidence>
<dbReference type="InterPro" id="IPR011333">
    <property type="entry name" value="SKP1/BTB/POZ_sf"/>
</dbReference>
<protein>
    <submittedName>
        <fullName evidence="1">Uncharacterized protein</fullName>
    </submittedName>
</protein>
<keyword evidence="2" id="KW-1185">Reference proteome</keyword>
<dbReference type="Gene3D" id="3.30.710.10">
    <property type="entry name" value="Potassium Channel Kv1.1, Chain A"/>
    <property type="match status" value="1"/>
</dbReference>
<reference evidence="1" key="1">
    <citation type="submission" date="2023-06" db="EMBL/GenBank/DDBJ databases">
        <title>Genome-scale phylogeny and comparative genomics of the fungal order Sordariales.</title>
        <authorList>
            <consortium name="Lawrence Berkeley National Laboratory"/>
            <person name="Hensen N."/>
            <person name="Bonometti L."/>
            <person name="Westerberg I."/>
            <person name="Brannstrom I.O."/>
            <person name="Guillou S."/>
            <person name="Cros-Aarteil S."/>
            <person name="Calhoun S."/>
            <person name="Haridas S."/>
            <person name="Kuo A."/>
            <person name="Mondo S."/>
            <person name="Pangilinan J."/>
            <person name="Riley R."/>
            <person name="Labutti K."/>
            <person name="Andreopoulos B."/>
            <person name="Lipzen A."/>
            <person name="Chen C."/>
            <person name="Yanf M."/>
            <person name="Daum C."/>
            <person name="Ng V."/>
            <person name="Clum A."/>
            <person name="Steindorff A."/>
            <person name="Ohm R."/>
            <person name="Martin F."/>
            <person name="Silar P."/>
            <person name="Natvig D."/>
            <person name="Lalanne C."/>
            <person name="Gautier V."/>
            <person name="Ament-Velasquez S.L."/>
            <person name="Kruys A."/>
            <person name="Hutchinson M.I."/>
            <person name="Powell A.J."/>
            <person name="Barry K."/>
            <person name="Miller A.N."/>
            <person name="Grigoriev I.V."/>
            <person name="Debuchy R."/>
            <person name="Gladieux P."/>
            <person name="Thoren M.H."/>
            <person name="Johannesson H."/>
        </authorList>
    </citation>
    <scope>NUCLEOTIDE SEQUENCE</scope>
    <source>
        <strain evidence="1">CBS 606.72</strain>
    </source>
</reference>
<dbReference type="SUPFAM" id="SSF54695">
    <property type="entry name" value="POZ domain"/>
    <property type="match status" value="1"/>
</dbReference>
<comment type="caution">
    <text evidence="1">The sequence shown here is derived from an EMBL/GenBank/DDBJ whole genome shotgun (WGS) entry which is preliminary data.</text>
</comment>
<dbReference type="EMBL" id="JAULSU010000001">
    <property type="protein sequence ID" value="KAK0632186.1"/>
    <property type="molecule type" value="Genomic_DNA"/>
</dbReference>
<accession>A0AA39XEI8</accession>
<proteinExistence type="predicted"/>
<evidence type="ECO:0000313" key="1">
    <source>
        <dbReference type="EMBL" id="KAK0632186.1"/>
    </source>
</evidence>